<organism evidence="1 2">
    <name type="scientific">Cylicocyclus nassatus</name>
    <name type="common">Nematode worm</name>
    <dbReference type="NCBI Taxonomy" id="53992"/>
    <lineage>
        <taxon>Eukaryota</taxon>
        <taxon>Metazoa</taxon>
        <taxon>Ecdysozoa</taxon>
        <taxon>Nematoda</taxon>
        <taxon>Chromadorea</taxon>
        <taxon>Rhabditida</taxon>
        <taxon>Rhabditina</taxon>
        <taxon>Rhabditomorpha</taxon>
        <taxon>Strongyloidea</taxon>
        <taxon>Strongylidae</taxon>
        <taxon>Cylicocyclus</taxon>
    </lineage>
</organism>
<evidence type="ECO:0000313" key="1">
    <source>
        <dbReference type="EMBL" id="CAJ0603476.1"/>
    </source>
</evidence>
<accession>A0AA36H483</accession>
<dbReference type="AlphaFoldDB" id="A0AA36H483"/>
<name>A0AA36H483_CYLNA</name>
<dbReference type="EMBL" id="CATQJL010000305">
    <property type="protein sequence ID" value="CAJ0603476.1"/>
    <property type="molecule type" value="Genomic_DNA"/>
</dbReference>
<proteinExistence type="predicted"/>
<evidence type="ECO:0000313" key="2">
    <source>
        <dbReference type="Proteomes" id="UP001176961"/>
    </source>
</evidence>
<reference evidence="1" key="1">
    <citation type="submission" date="2023-07" db="EMBL/GenBank/DDBJ databases">
        <authorList>
            <consortium name="CYATHOMIX"/>
        </authorList>
    </citation>
    <scope>NUCLEOTIDE SEQUENCE</scope>
    <source>
        <strain evidence="1">N/A</strain>
    </source>
</reference>
<sequence>MNPRQEAFQENINKRVLLDWVRIVGLENPHKKTYNRVLADFAHNILKYPSDKPLPFSWPTGAGVFKGISAIRARISYDCWRYFLSEGRNHLSTYNATNKKDIKIIKEQTMKVSDED</sequence>
<protein>
    <submittedName>
        <fullName evidence="1">Uncharacterized protein</fullName>
    </submittedName>
</protein>
<gene>
    <name evidence="1" type="ORF">CYNAS_LOCUS15459</name>
</gene>
<dbReference type="Proteomes" id="UP001176961">
    <property type="component" value="Unassembled WGS sequence"/>
</dbReference>
<keyword evidence="2" id="KW-1185">Reference proteome</keyword>
<comment type="caution">
    <text evidence="1">The sequence shown here is derived from an EMBL/GenBank/DDBJ whole genome shotgun (WGS) entry which is preliminary data.</text>
</comment>